<sequence length="74" mass="8340">MIKIYLHLYSKGEDHGDAGYYEFQTVPSQGEYLTDNKNLYKVEMVIHAPGNDSAAAEIFAVKVDLEEELSENIS</sequence>
<dbReference type="RefSeq" id="WP_248252658.1">
    <property type="nucleotide sequence ID" value="NZ_JAIWJX010000002.1"/>
</dbReference>
<evidence type="ECO:0000313" key="1">
    <source>
        <dbReference type="EMBL" id="MCK6257118.1"/>
    </source>
</evidence>
<organism evidence="1 2">
    <name type="scientific">Fictibacillus marinisediminis</name>
    <dbReference type="NCBI Taxonomy" id="2878389"/>
    <lineage>
        <taxon>Bacteria</taxon>
        <taxon>Bacillati</taxon>
        <taxon>Bacillota</taxon>
        <taxon>Bacilli</taxon>
        <taxon>Bacillales</taxon>
        <taxon>Fictibacillaceae</taxon>
        <taxon>Fictibacillus</taxon>
    </lineage>
</organism>
<reference evidence="1" key="1">
    <citation type="submission" date="2021-09" db="EMBL/GenBank/DDBJ databases">
        <title>Genome analysis of Fictibacillus sp. KIGAM418 isolated from marine sediment.</title>
        <authorList>
            <person name="Seo M.-J."/>
            <person name="Cho E.-S."/>
            <person name="Hwang C.Y."/>
        </authorList>
    </citation>
    <scope>NUCLEOTIDE SEQUENCE</scope>
    <source>
        <strain evidence="1">KIGAM418</strain>
    </source>
</reference>
<gene>
    <name evidence="1" type="ORF">LCY76_10970</name>
</gene>
<accession>A0A9X1XAS7</accession>
<evidence type="ECO:0000313" key="2">
    <source>
        <dbReference type="Proteomes" id="UP001139011"/>
    </source>
</evidence>
<name>A0A9X1XAS7_9BACL</name>
<dbReference type="EMBL" id="JAIWJX010000002">
    <property type="protein sequence ID" value="MCK6257118.1"/>
    <property type="molecule type" value="Genomic_DNA"/>
</dbReference>
<proteinExistence type="predicted"/>
<dbReference type="AlphaFoldDB" id="A0A9X1XAS7"/>
<protein>
    <submittedName>
        <fullName evidence="1">Uncharacterized protein</fullName>
    </submittedName>
</protein>
<dbReference type="Proteomes" id="UP001139011">
    <property type="component" value="Unassembled WGS sequence"/>
</dbReference>
<keyword evidence="2" id="KW-1185">Reference proteome</keyword>
<comment type="caution">
    <text evidence="1">The sequence shown here is derived from an EMBL/GenBank/DDBJ whole genome shotgun (WGS) entry which is preliminary data.</text>
</comment>